<evidence type="ECO:0000256" key="1">
    <source>
        <dbReference type="SAM" id="MobiDB-lite"/>
    </source>
</evidence>
<reference evidence="2 3" key="1">
    <citation type="journal article" date="2020" name="Cell Rep.">
        <title>Local necrotic cells trigger systemic immune activation via gut microbiome dysbiosis in Drosophila.</title>
        <authorList>
            <person name="Kosakamoto H."/>
            <person name="Yamauchi T."/>
            <person name="Akuzawa-Tokita Y."/>
            <person name="Nishimura K."/>
            <person name="Soga T."/>
            <person name="Murakami T."/>
            <person name="Mori H."/>
            <person name="Yamamoto K."/>
            <person name="Miyazaki R."/>
            <person name="Koto A."/>
            <person name="Miura M."/>
            <person name="Obata F."/>
        </authorList>
    </citation>
    <scope>NUCLEOTIDE SEQUENCE [LARGE SCALE GENOMIC DNA]</scope>
    <source>
        <strain evidence="2 3">Ai</strain>
    </source>
</reference>
<accession>A0A6V8I793</accession>
<comment type="caution">
    <text evidence="2">The sequence shown here is derived from an EMBL/GenBank/DDBJ whole genome shotgun (WGS) entry which is preliminary data.</text>
</comment>
<keyword evidence="3" id="KW-1185">Reference proteome</keyword>
<dbReference type="EMBL" id="BLJP01000003">
    <property type="protein sequence ID" value="GFE93274.1"/>
    <property type="molecule type" value="Genomic_DNA"/>
</dbReference>
<feature type="region of interest" description="Disordered" evidence="1">
    <location>
        <begin position="45"/>
        <end position="141"/>
    </location>
</feature>
<dbReference type="AlphaFoldDB" id="A0A6V8I793"/>
<protein>
    <submittedName>
        <fullName evidence="2">Uncharacterized protein</fullName>
    </submittedName>
</protein>
<gene>
    <name evidence="2" type="ORF">DmAi_13330</name>
</gene>
<organism evidence="2 3">
    <name type="scientific">Acetobacter persici</name>
    <dbReference type="NCBI Taxonomy" id="1076596"/>
    <lineage>
        <taxon>Bacteria</taxon>
        <taxon>Pseudomonadati</taxon>
        <taxon>Pseudomonadota</taxon>
        <taxon>Alphaproteobacteria</taxon>
        <taxon>Acetobacterales</taxon>
        <taxon>Acetobacteraceae</taxon>
        <taxon>Acetobacter</taxon>
    </lineage>
</organism>
<evidence type="ECO:0000313" key="3">
    <source>
        <dbReference type="Proteomes" id="UP000548726"/>
    </source>
</evidence>
<evidence type="ECO:0000313" key="2">
    <source>
        <dbReference type="EMBL" id="GFE93274.1"/>
    </source>
</evidence>
<dbReference type="Proteomes" id="UP000548726">
    <property type="component" value="Unassembled WGS sequence"/>
</dbReference>
<proteinExistence type="predicted"/>
<sequence>MAGCSNAVCILPPIRPEIRFTPGMARQDPRHGSIALLLSRTNVHFCDPGMTDTPPSSPPGTRLSSRTETARAERAARQAAALRANLRKRKQQARSRENMEAGAPLSQPDTFPSPSGPDERTAPQTSSAQHEPDNGETPPCQ</sequence>
<name>A0A6V8I793_9PROT</name>